<name>A0A8J3GLA4_9HYPH</name>
<keyword evidence="2" id="KW-1185">Reference proteome</keyword>
<gene>
    <name evidence="1" type="ORF">GCM10016234_28280</name>
</gene>
<organism evidence="1 2">
    <name type="scientific">Tianweitania populi</name>
    <dbReference type="NCBI Taxonomy" id="1607949"/>
    <lineage>
        <taxon>Bacteria</taxon>
        <taxon>Pseudomonadati</taxon>
        <taxon>Pseudomonadota</taxon>
        <taxon>Alphaproteobacteria</taxon>
        <taxon>Hyphomicrobiales</taxon>
        <taxon>Phyllobacteriaceae</taxon>
        <taxon>Tianweitania</taxon>
    </lineage>
</organism>
<dbReference type="Proteomes" id="UP000630142">
    <property type="component" value="Unassembled WGS sequence"/>
</dbReference>
<proteinExistence type="predicted"/>
<reference evidence="1" key="1">
    <citation type="journal article" date="2014" name="Int. J. Syst. Evol. Microbiol.">
        <title>Complete genome sequence of Corynebacterium casei LMG S-19264T (=DSM 44701T), isolated from a smear-ripened cheese.</title>
        <authorList>
            <consortium name="US DOE Joint Genome Institute (JGI-PGF)"/>
            <person name="Walter F."/>
            <person name="Albersmeier A."/>
            <person name="Kalinowski J."/>
            <person name="Ruckert C."/>
        </authorList>
    </citation>
    <scope>NUCLEOTIDE SEQUENCE</scope>
    <source>
        <strain evidence="1">KCTC 42249</strain>
    </source>
</reference>
<protein>
    <submittedName>
        <fullName evidence="1">Uncharacterized protein</fullName>
    </submittedName>
</protein>
<accession>A0A8J3GLA4</accession>
<dbReference type="AlphaFoldDB" id="A0A8J3GLA4"/>
<dbReference type="RefSeq" id="WP_189504881.1">
    <property type="nucleotide sequence ID" value="NZ_BMZQ01000002.1"/>
</dbReference>
<sequence length="106" mass="11873">MADTITLTDHEAIRDWAAARMGSPAVVDISPASGTQPMLRLVFDQQAYLDTDQAERPVNAGGIELVEWDEWFKLFDEAELALVVSEDVPGQRDSFHELIRRDEGTK</sequence>
<evidence type="ECO:0000313" key="2">
    <source>
        <dbReference type="Proteomes" id="UP000630142"/>
    </source>
</evidence>
<comment type="caution">
    <text evidence="1">The sequence shown here is derived from an EMBL/GenBank/DDBJ whole genome shotgun (WGS) entry which is preliminary data.</text>
</comment>
<evidence type="ECO:0000313" key="1">
    <source>
        <dbReference type="EMBL" id="GHD18214.1"/>
    </source>
</evidence>
<dbReference type="EMBL" id="BMZQ01000002">
    <property type="protein sequence ID" value="GHD18214.1"/>
    <property type="molecule type" value="Genomic_DNA"/>
</dbReference>
<reference evidence="1" key="2">
    <citation type="submission" date="2020-09" db="EMBL/GenBank/DDBJ databases">
        <authorList>
            <person name="Sun Q."/>
            <person name="Kim S."/>
        </authorList>
    </citation>
    <scope>NUCLEOTIDE SEQUENCE</scope>
    <source>
        <strain evidence="1">KCTC 42249</strain>
    </source>
</reference>